<dbReference type="SUPFAM" id="SSF52954">
    <property type="entry name" value="Class II aaRS ABD-related"/>
    <property type="match status" value="1"/>
</dbReference>
<comment type="catalytic activity">
    <reaction evidence="8">
        <text>tRNA(Gly) + glycine + ATP = glycyl-tRNA(Gly) + AMP + diphosphate</text>
        <dbReference type="Rhea" id="RHEA:16013"/>
        <dbReference type="Rhea" id="RHEA-COMP:9664"/>
        <dbReference type="Rhea" id="RHEA-COMP:9683"/>
        <dbReference type="ChEBI" id="CHEBI:30616"/>
        <dbReference type="ChEBI" id="CHEBI:33019"/>
        <dbReference type="ChEBI" id="CHEBI:57305"/>
        <dbReference type="ChEBI" id="CHEBI:78442"/>
        <dbReference type="ChEBI" id="CHEBI:78522"/>
        <dbReference type="ChEBI" id="CHEBI:456215"/>
        <dbReference type="EC" id="6.1.1.14"/>
    </reaction>
</comment>
<keyword evidence="7 8" id="KW-0030">Aminoacyl-tRNA synthetase</keyword>
<dbReference type="GO" id="GO:0004820">
    <property type="term" value="F:glycine-tRNA ligase activity"/>
    <property type="evidence" value="ECO:0007669"/>
    <property type="project" value="UniProtKB-UniRule"/>
</dbReference>
<evidence type="ECO:0000259" key="9">
    <source>
        <dbReference type="PROSITE" id="PS50862"/>
    </source>
</evidence>
<accession>A0A0S1SSS8</accession>
<accession>A0A0S1SKC7</accession>
<feature type="binding site" evidence="8">
    <location>
        <begin position="330"/>
        <end position="333"/>
    </location>
    <ligand>
        <name>ATP</name>
        <dbReference type="ChEBI" id="CHEBI:30616"/>
    </ligand>
</feature>
<dbReference type="Gene3D" id="3.40.50.800">
    <property type="entry name" value="Anticodon-binding domain"/>
    <property type="match status" value="1"/>
</dbReference>
<accession>A0A0S1SWG3</accession>
<dbReference type="AlphaFoldDB" id="A0A0S1SKC7"/>
<comment type="function">
    <text evidence="8">Catalyzes the attachment of glycine to tRNA(Gly).</text>
</comment>
<accession>A0A0S1SNZ4</accession>
<keyword evidence="4 8" id="KW-0547">Nucleotide-binding</keyword>
<evidence type="ECO:0000256" key="5">
    <source>
        <dbReference type="ARBA" id="ARBA00022840"/>
    </source>
</evidence>
<feature type="binding site" evidence="8">
    <location>
        <begin position="326"/>
        <end position="330"/>
    </location>
    <ligand>
        <name>substrate</name>
    </ligand>
</feature>
<dbReference type="InterPro" id="IPR004154">
    <property type="entry name" value="Anticodon-bd"/>
</dbReference>
<dbReference type="InterPro" id="IPR002315">
    <property type="entry name" value="tRNA-synt_gly"/>
</dbReference>
<dbReference type="InterPro" id="IPR036621">
    <property type="entry name" value="Anticodon-bd_dom_sf"/>
</dbReference>
<keyword evidence="2 8" id="KW-0963">Cytoplasm</keyword>
<evidence type="ECO:0000256" key="7">
    <source>
        <dbReference type="ARBA" id="ARBA00023146"/>
    </source>
</evidence>
<feature type="binding site" evidence="8">
    <location>
        <position position="99"/>
    </location>
    <ligand>
        <name>substrate</name>
    </ligand>
</feature>
<dbReference type="NCBIfam" id="TIGR00389">
    <property type="entry name" value="glyS_dimeric"/>
    <property type="match status" value="1"/>
</dbReference>
<dbReference type="InterPro" id="IPR002314">
    <property type="entry name" value="aa-tRNA-synt_IIb"/>
</dbReference>
<feature type="binding site" evidence="8">
    <location>
        <begin position="285"/>
        <end position="286"/>
    </location>
    <ligand>
        <name>ATP</name>
        <dbReference type="ChEBI" id="CHEBI:30616"/>
    </ligand>
</feature>
<feature type="binding site" evidence="8">
    <location>
        <position position="169"/>
    </location>
    <ligand>
        <name>substrate</name>
    </ligand>
</feature>
<dbReference type="KEGG" id="prf:PeribacterA2_0281"/>
<dbReference type="EC" id="6.1.1.14" evidence="8"/>
<keyword evidence="3 8" id="KW-0436">Ligase</keyword>
<dbReference type="NCBIfam" id="NF003211">
    <property type="entry name" value="PRK04173.1"/>
    <property type="match status" value="1"/>
</dbReference>
<evidence type="ECO:0000256" key="2">
    <source>
        <dbReference type="ARBA" id="ARBA00022490"/>
    </source>
</evidence>
<keyword evidence="5 8" id="KW-0067">ATP-binding</keyword>
<evidence type="ECO:0000256" key="1">
    <source>
        <dbReference type="ARBA" id="ARBA00008226"/>
    </source>
</evidence>
<evidence type="ECO:0000313" key="11">
    <source>
        <dbReference type="Proteomes" id="UP000069135"/>
    </source>
</evidence>
<name>A0A0S1SKC7_9BACT</name>
<dbReference type="PANTHER" id="PTHR10745">
    <property type="entry name" value="GLYCYL-TRNA SYNTHETASE/DNA POLYMERASE SUBUNIT GAMMA-2"/>
    <property type="match status" value="1"/>
</dbReference>
<evidence type="ECO:0000256" key="8">
    <source>
        <dbReference type="HAMAP-Rule" id="MF_00253"/>
    </source>
</evidence>
<dbReference type="Proteomes" id="UP000069135">
    <property type="component" value="Chromosome"/>
</dbReference>
<accession>A0A0S1SGK0</accession>
<feature type="domain" description="Aminoacyl-transfer RNA synthetases class-II family profile" evidence="9">
    <location>
        <begin position="7"/>
        <end position="361"/>
    </location>
</feature>
<dbReference type="STRING" id="1735162.PeribacterB2_0281"/>
<dbReference type="GO" id="GO:0006426">
    <property type="term" value="P:glycyl-tRNA aminoacylation"/>
    <property type="evidence" value="ECO:0007669"/>
    <property type="project" value="UniProtKB-UniRule"/>
</dbReference>
<gene>
    <name evidence="8" type="primary">glyQS</name>
    <name evidence="10" type="ORF">PeribacterD1_0281</name>
</gene>
<feature type="binding site" evidence="8">
    <location>
        <begin position="216"/>
        <end position="220"/>
    </location>
    <ligand>
        <name>substrate</name>
    </ligand>
</feature>
<dbReference type="SUPFAM" id="SSF55681">
    <property type="entry name" value="Class II aaRS and biotin synthetases"/>
    <property type="match status" value="1"/>
</dbReference>
<evidence type="ECO:0000313" key="10">
    <source>
        <dbReference type="EMBL" id="ALM12980.1"/>
    </source>
</evidence>
<keyword evidence="6 8" id="KW-0648">Protein biosynthesis</keyword>
<protein>
    <recommendedName>
        <fullName evidence="8">Glycine--tRNA ligase</fullName>
        <ecNumber evidence="8">6.1.1.14</ecNumber>
    </recommendedName>
    <alternativeName>
        <fullName evidence="8">Glycyl-tRNA synthetase</fullName>
        <shortName evidence="8">GlyRS</shortName>
    </alternativeName>
</protein>
<dbReference type="PRINTS" id="PR01043">
    <property type="entry name" value="TRNASYNTHGLY"/>
</dbReference>
<comment type="subunit">
    <text evidence="8">Homodimer.</text>
</comment>
<dbReference type="InterPro" id="IPR045864">
    <property type="entry name" value="aa-tRNA-synth_II/BPL/LPL"/>
</dbReference>
<feature type="binding site" evidence="8">
    <location>
        <begin position="201"/>
        <end position="203"/>
    </location>
    <ligand>
        <name>ATP</name>
        <dbReference type="ChEBI" id="CHEBI:30616"/>
    </ligand>
</feature>
<dbReference type="GO" id="GO:0005737">
    <property type="term" value="C:cytoplasm"/>
    <property type="evidence" value="ECO:0007669"/>
    <property type="project" value="UniProtKB-SubCell"/>
</dbReference>
<evidence type="ECO:0000256" key="6">
    <source>
        <dbReference type="ARBA" id="ARBA00022917"/>
    </source>
</evidence>
<dbReference type="GO" id="GO:0005524">
    <property type="term" value="F:ATP binding"/>
    <property type="evidence" value="ECO:0007669"/>
    <property type="project" value="UniProtKB-UniRule"/>
</dbReference>
<dbReference type="InterPro" id="IPR027031">
    <property type="entry name" value="Gly-tRNA_synthase/POLG2"/>
</dbReference>
<dbReference type="Pfam" id="PF03129">
    <property type="entry name" value="HGTP_anticodon"/>
    <property type="match status" value="1"/>
</dbReference>
<feature type="binding site" evidence="8">
    <location>
        <begin position="211"/>
        <end position="216"/>
    </location>
    <ligand>
        <name>ATP</name>
        <dbReference type="ChEBI" id="CHEBI:30616"/>
    </ligand>
</feature>
<dbReference type="InterPro" id="IPR006195">
    <property type="entry name" value="aa-tRNA-synth_II"/>
</dbReference>
<dbReference type="HAMAP" id="MF_00253_B">
    <property type="entry name" value="Gly_tRNA_synth_B"/>
    <property type="match status" value="1"/>
</dbReference>
<dbReference type="CDD" id="cd00774">
    <property type="entry name" value="GlyRS-like_core"/>
    <property type="match status" value="1"/>
</dbReference>
<dbReference type="PANTHER" id="PTHR10745:SF8">
    <property type="entry name" value="DNA POLYMERASE SUBUNIT GAMMA-2, MITOCHONDRIAL"/>
    <property type="match status" value="1"/>
</dbReference>
<dbReference type="PATRIC" id="fig|1735161.3.peg.282"/>
<dbReference type="EMBL" id="CP013065">
    <property type="protein sequence ID" value="ALM12980.1"/>
    <property type="molecule type" value="Genomic_DNA"/>
</dbReference>
<evidence type="ECO:0000256" key="3">
    <source>
        <dbReference type="ARBA" id="ARBA00022598"/>
    </source>
</evidence>
<sequence>MPATSLDQLVSLCKRRGFIFPGSEIYGGLANTWDYGPLGVELKNRVKREWWKAFVHKRPDMFGMDASILMNPKVWEASGHVSNFNDPLVDCKQCKERFRGDKLLEEKLGIEAVAVLKLAQIGSMLKAEKIACPSCGGHEWTEAKQFNMMFKTHQGVVEDDAALVYLRPETAQGMFVNFKNVLNTMRPRLPFGLAQIGKAFRNEITPGNFTFRTREFEQMEIEYFVLPGEEKHVFDEWKETVWDWYTGLGIEKKSLRVREHDQEELSHYSSRTIDIEYQFPWGFGELFGLANRGDFDLKQHEKFSGEDLTYTDPDDPTKKFLPHVIEPSFGCDRTVLTFLLEAYTEEKLENGETRIVMKFDPRLSPVDVAILPLSKKEHLIAKAQELYKKVVQETGLVVDFDVTGSIGKRYRRQDEIGTPQCVTVDFGTLGEDEKQGAKDTVTIRDRDSLKQERVSTHDLAARLIRR</sequence>
<dbReference type="PROSITE" id="PS50862">
    <property type="entry name" value="AA_TRNA_LIGASE_II"/>
    <property type="match status" value="1"/>
</dbReference>
<dbReference type="InterPro" id="IPR022961">
    <property type="entry name" value="Gly_tRNA_ligase_bac"/>
</dbReference>
<dbReference type="InterPro" id="IPR033731">
    <property type="entry name" value="GlyRS-like_core"/>
</dbReference>
<dbReference type="Pfam" id="PF00587">
    <property type="entry name" value="tRNA-synt_2b"/>
    <property type="match status" value="1"/>
</dbReference>
<reference evidence="11" key="1">
    <citation type="submission" date="2015-10" db="EMBL/GenBank/DDBJ databases">
        <title>Analysis of five complete genome sequences for members of the class Peribacteria in the recently recognized Peregrinibacteria bacterial phylum.</title>
        <authorList>
            <person name="Anantharaman K."/>
            <person name="Brown C.T."/>
            <person name="Burstein D."/>
            <person name="Castelle C.J."/>
            <person name="Probst A.J."/>
            <person name="Thomas B.C."/>
            <person name="Williams K.H."/>
            <person name="Banfield J.F."/>
        </authorList>
    </citation>
    <scope>NUCLEOTIDE SEQUENCE [LARGE SCALE GENOMIC DNA]</scope>
</reference>
<comment type="similarity">
    <text evidence="1 8">Belongs to the class-II aminoacyl-tRNA synthetase family.</text>
</comment>
<proteinExistence type="inferred from homology"/>
<dbReference type="Gene3D" id="3.30.930.10">
    <property type="entry name" value="Bira Bifunctional Protein, Domain 2"/>
    <property type="match status" value="1"/>
</dbReference>
<comment type="subcellular location">
    <subcellularLocation>
        <location evidence="8">Cytoplasm</location>
    </subcellularLocation>
</comment>
<organism evidence="10 11">
    <name type="scientific">Candidatus Peribacter riflensis</name>
    <dbReference type="NCBI Taxonomy" id="1735162"/>
    <lineage>
        <taxon>Bacteria</taxon>
        <taxon>Candidatus Peregrinibacteriota</taxon>
        <taxon>Candidatus Peribacteria</taxon>
        <taxon>Candidatus Peribacterales</taxon>
        <taxon>Candidatus Peribacteraceae</taxon>
        <taxon>Candidatus Peribacter</taxon>
    </lineage>
</organism>
<evidence type="ECO:0000256" key="4">
    <source>
        <dbReference type="ARBA" id="ARBA00022741"/>
    </source>
</evidence>
<reference evidence="10 11" key="2">
    <citation type="journal article" date="2016" name="PeerJ">
        <title>Analysis of five complete genome sequences for members of the class Peribacteria in the recently recognized Peregrinibacteria bacterial phylum.</title>
        <authorList>
            <person name="Anantharaman K."/>
            <person name="Brown C.T."/>
            <person name="Burstein D."/>
            <person name="Castelle C.J."/>
            <person name="Probst A.J."/>
            <person name="Thomas B.C."/>
            <person name="Williams K.H."/>
            <person name="Banfield J.F."/>
        </authorList>
    </citation>
    <scope>NUCLEOTIDE SEQUENCE [LARGE SCALE GENOMIC DNA]</scope>
    <source>
        <strain evidence="10">RIFOXYD1_FULL_PER-ii_59_16</strain>
    </source>
</reference>